<feature type="compositionally biased region" description="Low complexity" evidence="3">
    <location>
        <begin position="988"/>
        <end position="1008"/>
    </location>
</feature>
<feature type="compositionally biased region" description="Low complexity" evidence="3">
    <location>
        <begin position="878"/>
        <end position="894"/>
    </location>
</feature>
<feature type="compositionally biased region" description="Polar residues" evidence="3">
    <location>
        <begin position="209"/>
        <end position="231"/>
    </location>
</feature>
<dbReference type="EMBL" id="JAWDJX010000008">
    <property type="protein sequence ID" value="KAK3055534.1"/>
    <property type="molecule type" value="Genomic_DNA"/>
</dbReference>
<dbReference type="Proteomes" id="UP001271007">
    <property type="component" value="Unassembled WGS sequence"/>
</dbReference>
<feature type="compositionally biased region" description="Polar residues" evidence="3">
    <location>
        <begin position="418"/>
        <end position="427"/>
    </location>
</feature>
<keyword evidence="2" id="KW-0539">Nucleus</keyword>
<feature type="compositionally biased region" description="Low complexity" evidence="3">
    <location>
        <begin position="1138"/>
        <end position="1156"/>
    </location>
</feature>
<feature type="region of interest" description="Disordered" evidence="3">
    <location>
        <begin position="297"/>
        <end position="316"/>
    </location>
</feature>
<feature type="compositionally biased region" description="Low complexity" evidence="3">
    <location>
        <begin position="428"/>
        <end position="464"/>
    </location>
</feature>
<evidence type="ECO:0000256" key="3">
    <source>
        <dbReference type="SAM" id="MobiDB-lite"/>
    </source>
</evidence>
<feature type="compositionally biased region" description="Polar residues" evidence="3">
    <location>
        <begin position="1178"/>
        <end position="1192"/>
    </location>
</feature>
<feature type="compositionally biased region" description="Basic and acidic residues" evidence="3">
    <location>
        <begin position="1219"/>
        <end position="1231"/>
    </location>
</feature>
<feature type="compositionally biased region" description="Polar residues" evidence="3">
    <location>
        <begin position="472"/>
        <end position="493"/>
    </location>
</feature>
<feature type="compositionally biased region" description="Low complexity" evidence="3">
    <location>
        <begin position="774"/>
        <end position="783"/>
    </location>
</feature>
<feature type="region of interest" description="Disordered" evidence="3">
    <location>
        <begin position="748"/>
        <end position="820"/>
    </location>
</feature>
<feature type="compositionally biased region" description="Basic and acidic residues" evidence="3">
    <location>
        <begin position="1568"/>
        <end position="1585"/>
    </location>
</feature>
<gene>
    <name evidence="5" type="ORF">LTR09_003454</name>
</gene>
<sequence>MELPANMLPNGMQNVNMNHSMQRPQAGNPGQQLHAKVLDDIKRKTTQVPQGWQTTFEPTQRANYALNVISNLRLLHQDAQRCIQIGEQFEERAFLDSPTKEAYFEMIKVKLFEIRAHREKTTQQSIQNGQLNVPMGNNGNSGMQNNMGNTNMGMNMMQNPGMSGMGMNMGGNMNMNMNQGIDMSNTSMGMPNGQTAMNGLQQSQNFPAQLQRQMQSSSLPQHLQGPQQHTTMDPAALRNPQMQPQMPNMKPQAPNMSQGGQLIQPTEDEIKVRARSINAQLTEERRGAFRNHLFSQMSEQQRQDHQANNRDPVNQGLYDKARGSLIREKKGLAPPTGQQSGNNMAMQNQMQGSMGIAANSLQQTSQPDFSTITGLQANAIRSQESGGEVVPASNHQSFGVGGQMNMAQGVNPQMLANHGNQPAGQPNAQQMKLAQLQRQKQQQLMHDQNQLAQRNALAAQQAQNHLRGQPGGLSTPNALNGGQVNSPAMNMNMLNRPMAPPGQNTPATPQQNRTPQGMPQTPMNPAGQLAQHHQSMLNQNMNQIGAQMPGNVNMERMLAQFPAHQREQVSAMNPAQISALMRRFMASRAEMNNSQPMVNMAQNPNIGGPPTGNPRAMGNGLPPNMENAIPNFTSQPPPNQQQPRSSQEQEDQVQKQRQHQQGLIKARAMDMQLFPKHILQNLAMQVSPDTDTWGKLREYVTHNQNVLPPNTMERLRTIQGNWYQAHPEQLQAALHEFNRRWVQMQQANQRQQLLQQQQQQQSQPQTAQPPPSMAMPHGQAPPAQMVPPAAPMQQPQAPNQNMTGMNMAQGQMRPPSTQIPTDADLKRVRATNPNPAVANMNDAQLRNVLQNRRRQMDQNAEKLSAEGLANGIQSGNMQAGQQQPSRPQQGTKQQIPAPAQGQKRPQTSNDDVIEIQNPSAPTMSNAPPPPAMQQTSSQQGHSHQGPFRPATQQEINAMTPLAKQQYMARFNQIAALRKANMATVNQNATANQAATQQPPAQQQAHGTQNQFGSDAQRQEDGQKIAQMIKDVAKTTQRGPAVQISAADLEQALEILGRLHPMMARMPVTYNAALRMTSLGEARLRQMMMIRVKVHQNLSDDTLKLKDYLDLPLEQVKRMEVLSRTYFHQMAIWQKNRQQQHQIASGGAQGQQSQPQPQVQPPPVVKQEIVQQAPPLNRKISQTGHGRKQSANTKAPPAPTDDKKFDWGSASSPHGIPKYELGRNELTPDKLKFPAPRKRKTGTQSESQSSTPAGQTGTPNGAAASPPQAATKVPTPEQLRKMQAQVKAAEPAKPKFRCDDLQCEKSISGFDNEDALKQHKDAEHQPIEDPFKFLMDTTEAFVDVDKSKAAPAAKAPVEARGNLAAPDSKGKASKSASATPAPSARAPGKPGATPASKPTADVAPAATPTPAEEKTLWASMAWDLDLAAKINAQEDEAAAEAADDEAREAALLREINMELGIIPYEGGDNYPHADWNELQGVSNWSIPREPDSSPAKTPESVDSHSTHDSDVSRTAQLKMNLQWDAWGDGDTGVPGFLASGDLGLGGLYVESDSDSAMAESGTIAEGDDGVAKGEAKRRGSRSKEEVMDWTNDVMDWDATFGGEEDMDAN</sequence>
<organism evidence="5 6">
    <name type="scientific">Extremus antarcticus</name>
    <dbReference type="NCBI Taxonomy" id="702011"/>
    <lineage>
        <taxon>Eukaryota</taxon>
        <taxon>Fungi</taxon>
        <taxon>Dikarya</taxon>
        <taxon>Ascomycota</taxon>
        <taxon>Pezizomycotina</taxon>
        <taxon>Dothideomycetes</taxon>
        <taxon>Dothideomycetidae</taxon>
        <taxon>Mycosphaerellales</taxon>
        <taxon>Extremaceae</taxon>
        <taxon>Extremus</taxon>
    </lineage>
</organism>
<reference evidence="5" key="1">
    <citation type="submission" date="2023-04" db="EMBL/GenBank/DDBJ databases">
        <title>Black Yeasts Isolated from many extreme environments.</title>
        <authorList>
            <person name="Coleine C."/>
            <person name="Stajich J.E."/>
            <person name="Selbmann L."/>
        </authorList>
    </citation>
    <scope>NUCLEOTIDE SEQUENCE</scope>
    <source>
        <strain evidence="5">CCFEE 5312</strain>
    </source>
</reference>
<comment type="subcellular location">
    <subcellularLocation>
        <location evidence="1">Nucleus</location>
    </subcellularLocation>
</comment>
<name>A0AAJ0GAE6_9PEZI</name>
<feature type="domain" description="Mediator complex subunit 15 KIX" evidence="4">
    <location>
        <begin position="50"/>
        <end position="124"/>
    </location>
</feature>
<feature type="compositionally biased region" description="Polar residues" evidence="3">
    <location>
        <begin position="903"/>
        <end position="925"/>
    </location>
</feature>
<feature type="region of interest" description="Disordered" evidence="3">
    <location>
        <begin position="1348"/>
        <end position="1415"/>
    </location>
</feature>
<dbReference type="GO" id="GO:0005634">
    <property type="term" value="C:nucleus"/>
    <property type="evidence" value="ECO:0007669"/>
    <property type="project" value="UniProtKB-SubCell"/>
</dbReference>
<evidence type="ECO:0000256" key="2">
    <source>
        <dbReference type="ARBA" id="ARBA00023242"/>
    </source>
</evidence>
<feature type="region of interest" description="Disordered" evidence="3">
    <location>
        <begin position="874"/>
        <end position="948"/>
    </location>
</feature>
<dbReference type="InterPro" id="IPR036546">
    <property type="entry name" value="MED15_KIX"/>
</dbReference>
<feature type="compositionally biased region" description="Low complexity" evidence="3">
    <location>
        <begin position="933"/>
        <end position="945"/>
    </location>
</feature>
<comment type="caution">
    <text evidence="5">The sequence shown here is derived from an EMBL/GenBank/DDBJ whole genome shotgun (WGS) entry which is preliminary data.</text>
</comment>
<feature type="region of interest" description="Disordered" evidence="3">
    <location>
        <begin position="1557"/>
        <end position="1608"/>
    </location>
</feature>
<feature type="region of interest" description="Disordered" evidence="3">
    <location>
        <begin position="988"/>
        <end position="1020"/>
    </location>
</feature>
<keyword evidence="6" id="KW-1185">Reference proteome</keyword>
<evidence type="ECO:0000256" key="1">
    <source>
        <dbReference type="ARBA" id="ARBA00004123"/>
    </source>
</evidence>
<feature type="compositionally biased region" description="Low complexity" evidence="3">
    <location>
        <begin position="748"/>
        <end position="766"/>
    </location>
</feature>
<feature type="region of interest" description="Disordered" evidence="3">
    <location>
        <begin position="604"/>
        <end position="664"/>
    </location>
</feature>
<feature type="region of interest" description="Disordered" evidence="3">
    <location>
        <begin position="384"/>
        <end position="532"/>
    </location>
</feature>
<feature type="compositionally biased region" description="Basic and acidic residues" evidence="3">
    <location>
        <begin position="1498"/>
        <end position="1510"/>
    </location>
</feature>
<feature type="region of interest" description="Disordered" evidence="3">
    <location>
        <begin position="1175"/>
        <end position="1293"/>
    </location>
</feature>
<feature type="region of interest" description="Disordered" evidence="3">
    <location>
        <begin position="1482"/>
        <end position="1512"/>
    </location>
</feature>
<feature type="compositionally biased region" description="Polar residues" evidence="3">
    <location>
        <begin position="502"/>
        <end position="523"/>
    </location>
</feature>
<evidence type="ECO:0000313" key="6">
    <source>
        <dbReference type="Proteomes" id="UP001271007"/>
    </source>
</evidence>
<dbReference type="Pfam" id="PF16987">
    <property type="entry name" value="KIX_2"/>
    <property type="match status" value="1"/>
</dbReference>
<protein>
    <recommendedName>
        <fullName evidence="4">Mediator complex subunit 15 KIX domain-containing protein</fullName>
    </recommendedName>
</protein>
<feature type="compositionally biased region" description="Low complexity" evidence="3">
    <location>
        <begin position="1397"/>
        <end position="1409"/>
    </location>
</feature>
<feature type="compositionally biased region" description="Polar residues" evidence="3">
    <location>
        <begin position="799"/>
        <end position="820"/>
    </location>
</feature>
<proteinExistence type="predicted"/>
<evidence type="ECO:0000259" key="4">
    <source>
        <dbReference type="Pfam" id="PF16987"/>
    </source>
</evidence>
<accession>A0AAJ0GAE6</accession>
<feature type="region of interest" description="Disordered" evidence="3">
    <location>
        <begin position="1137"/>
        <end position="1163"/>
    </location>
</feature>
<evidence type="ECO:0000313" key="5">
    <source>
        <dbReference type="EMBL" id="KAK3055534.1"/>
    </source>
</evidence>
<feature type="region of interest" description="Disordered" evidence="3">
    <location>
        <begin position="209"/>
        <end position="233"/>
    </location>
</feature>
<feature type="compositionally biased region" description="Low complexity" evidence="3">
    <location>
        <begin position="1372"/>
        <end position="1386"/>
    </location>
</feature>
<feature type="compositionally biased region" description="Polar residues" evidence="3">
    <location>
        <begin position="1241"/>
        <end position="1258"/>
    </location>
</feature>